<accession>A0ABQ2GFL4</accession>
<dbReference type="RefSeq" id="WP_188864140.1">
    <property type="nucleotide sequence ID" value="NZ_BMNW01000001.1"/>
</dbReference>
<evidence type="ECO:0000313" key="5">
    <source>
        <dbReference type="EMBL" id="GGL94046.1"/>
    </source>
</evidence>
<dbReference type="InterPro" id="IPR018893">
    <property type="entry name" value="T8SS_CsgF"/>
</dbReference>
<gene>
    <name evidence="5" type="primary">csgF</name>
    <name evidence="5" type="ORF">GCM10009425_01190</name>
</gene>
<evidence type="ECO:0000313" key="6">
    <source>
        <dbReference type="Proteomes" id="UP000616499"/>
    </source>
</evidence>
<dbReference type="Pfam" id="PF10614">
    <property type="entry name" value="CsgF"/>
    <property type="match status" value="1"/>
</dbReference>
<evidence type="ECO:0000256" key="3">
    <source>
        <dbReference type="ARBA" id="ARBA00022729"/>
    </source>
</evidence>
<keyword evidence="3 4" id="KW-0732">Signal</keyword>
<keyword evidence="6" id="KW-1185">Reference proteome</keyword>
<protein>
    <recommendedName>
        <fullName evidence="2">Curli production assembly/transport component CsgF</fullName>
    </recommendedName>
</protein>
<evidence type="ECO:0000256" key="2">
    <source>
        <dbReference type="ARBA" id="ARBA00014031"/>
    </source>
</evidence>
<evidence type="ECO:0000256" key="1">
    <source>
        <dbReference type="ARBA" id="ARBA00003989"/>
    </source>
</evidence>
<proteinExistence type="predicted"/>
<feature type="chain" id="PRO_5045590588" description="Curli production assembly/transport component CsgF" evidence="4">
    <location>
        <begin position="26"/>
        <end position="140"/>
    </location>
</feature>
<organism evidence="5 6">
    <name type="scientific">Pseudomonas asuensis</name>
    <dbReference type="NCBI Taxonomy" id="1825787"/>
    <lineage>
        <taxon>Bacteria</taxon>
        <taxon>Pseudomonadati</taxon>
        <taxon>Pseudomonadota</taxon>
        <taxon>Gammaproteobacteria</taxon>
        <taxon>Pseudomonadales</taxon>
        <taxon>Pseudomonadaceae</taxon>
        <taxon>Pseudomonas</taxon>
    </lineage>
</organism>
<reference evidence="6" key="1">
    <citation type="journal article" date="2019" name="Int. J. Syst. Evol. Microbiol.">
        <title>The Global Catalogue of Microorganisms (GCM) 10K type strain sequencing project: providing services to taxonomists for standard genome sequencing and annotation.</title>
        <authorList>
            <consortium name="The Broad Institute Genomics Platform"/>
            <consortium name="The Broad Institute Genome Sequencing Center for Infectious Disease"/>
            <person name="Wu L."/>
            <person name="Ma J."/>
        </authorList>
    </citation>
    <scope>NUCLEOTIDE SEQUENCE [LARGE SCALE GENOMIC DNA]</scope>
    <source>
        <strain evidence="6">JCM 13501</strain>
    </source>
</reference>
<name>A0ABQ2GFL4_9PSED</name>
<sequence length="140" mass="14648">MKNKNVLSATTLGLLLLGSVSSLQATELVYTPKNPAFGGSPLNGSYLLGNAQAQNDFDDPNAKSSSSMSAIQRFTSQLQSSLLSQVLTNARNGKAGSVTTDDFIVNILNDETGQLVIHITDRVTGEISEIAVNGLAGSAY</sequence>
<dbReference type="Proteomes" id="UP000616499">
    <property type="component" value="Unassembled WGS sequence"/>
</dbReference>
<dbReference type="EMBL" id="BMNW01000001">
    <property type="protein sequence ID" value="GGL94046.1"/>
    <property type="molecule type" value="Genomic_DNA"/>
</dbReference>
<feature type="signal peptide" evidence="4">
    <location>
        <begin position="1"/>
        <end position="25"/>
    </location>
</feature>
<comment type="caution">
    <text evidence="5">The sequence shown here is derived from an EMBL/GenBank/DDBJ whole genome shotgun (WGS) entry which is preliminary data.</text>
</comment>
<comment type="function">
    <text evidence="1">May be involved in the biogenesis of curli organelles.</text>
</comment>
<evidence type="ECO:0000256" key="4">
    <source>
        <dbReference type="SAM" id="SignalP"/>
    </source>
</evidence>